<evidence type="ECO:0000313" key="1">
    <source>
        <dbReference type="EMBL" id="QHS86619.1"/>
    </source>
</evidence>
<accession>A0A6C0B500</accession>
<protein>
    <recommendedName>
        <fullName evidence="2">AraC-type arabinose-binding/dimerisation domain-containing protein</fullName>
    </recommendedName>
</protein>
<evidence type="ECO:0008006" key="2">
    <source>
        <dbReference type="Google" id="ProtNLM"/>
    </source>
</evidence>
<dbReference type="AlphaFoldDB" id="A0A6C0B500"/>
<dbReference type="EMBL" id="MN739059">
    <property type="protein sequence ID" value="QHS86619.1"/>
    <property type="molecule type" value="Genomic_DNA"/>
</dbReference>
<proteinExistence type="predicted"/>
<reference evidence="1" key="1">
    <citation type="journal article" date="2020" name="Nature">
        <title>Giant virus diversity and host interactions through global metagenomics.</title>
        <authorList>
            <person name="Schulz F."/>
            <person name="Roux S."/>
            <person name="Paez-Espino D."/>
            <person name="Jungbluth S."/>
            <person name="Walsh D.A."/>
            <person name="Denef V.J."/>
            <person name="McMahon K.D."/>
            <person name="Konstantinidis K.T."/>
            <person name="Eloe-Fadrosh E.A."/>
            <person name="Kyrpides N.C."/>
            <person name="Woyke T."/>
        </authorList>
    </citation>
    <scope>NUCLEOTIDE SEQUENCE</scope>
    <source>
        <strain evidence="1">GVMAG-M-3300009422-16</strain>
    </source>
</reference>
<organism evidence="1">
    <name type="scientific">viral metagenome</name>
    <dbReference type="NCBI Taxonomy" id="1070528"/>
    <lineage>
        <taxon>unclassified sequences</taxon>
        <taxon>metagenomes</taxon>
        <taxon>organismal metagenomes</taxon>
    </lineage>
</organism>
<name>A0A6C0B500_9ZZZZ</name>
<sequence length="174" mass="20582">MTSAYITIYKFFFTGVMVTKKIISHITNKTIEITGSVVKKAFQRCNRHRIIKDKDTDEAYLERYYLCLKDRTDFPFNIFIHKFLKSDPDDLHDHPWSYFTCILRGGYLEHTPSGKFWRGPFTCKCGAPNDLHRIELNPQAGECWTLFIPGKKIRKWGFMTDDGWIQHENYNKTN</sequence>